<accession>A0A2H0W6N9</accession>
<dbReference type="Proteomes" id="UP000231382">
    <property type="component" value="Unassembled WGS sequence"/>
</dbReference>
<dbReference type="SUPFAM" id="SSF53335">
    <property type="entry name" value="S-adenosyl-L-methionine-dependent methyltransferases"/>
    <property type="match status" value="1"/>
</dbReference>
<comment type="function">
    <text evidence="6">Specifically methylates the N4 position of cytidine in position 1402 (C1402) of 16S rRNA.</text>
</comment>
<dbReference type="NCBIfam" id="TIGR00006">
    <property type="entry name" value="16S rRNA (cytosine(1402)-N(4))-methyltransferase RsmH"/>
    <property type="match status" value="1"/>
</dbReference>
<dbReference type="EC" id="2.1.1.199" evidence="6"/>
<evidence type="ECO:0000313" key="7">
    <source>
        <dbReference type="EMBL" id="PIS07740.1"/>
    </source>
</evidence>
<proteinExistence type="inferred from homology"/>
<evidence type="ECO:0000256" key="1">
    <source>
        <dbReference type="ARBA" id="ARBA00010396"/>
    </source>
</evidence>
<dbReference type="GO" id="GO:0071424">
    <property type="term" value="F:rRNA (cytosine-N4-)-methyltransferase activity"/>
    <property type="evidence" value="ECO:0007669"/>
    <property type="project" value="UniProtKB-UniRule"/>
</dbReference>
<evidence type="ECO:0000256" key="5">
    <source>
        <dbReference type="ARBA" id="ARBA00022691"/>
    </source>
</evidence>
<comment type="subcellular location">
    <subcellularLocation>
        <location evidence="6">Cytoplasm</location>
    </subcellularLocation>
</comment>
<keyword evidence="2 6" id="KW-0698">rRNA processing</keyword>
<dbReference type="PIRSF" id="PIRSF004486">
    <property type="entry name" value="MraW"/>
    <property type="match status" value="1"/>
</dbReference>
<dbReference type="HAMAP" id="MF_01007">
    <property type="entry name" value="16SrRNA_methyltr_H"/>
    <property type="match status" value="1"/>
</dbReference>
<dbReference type="InterPro" id="IPR002903">
    <property type="entry name" value="RsmH"/>
</dbReference>
<dbReference type="PANTHER" id="PTHR11265">
    <property type="entry name" value="S-ADENOSYL-METHYLTRANSFERASE MRAW"/>
    <property type="match status" value="1"/>
</dbReference>
<feature type="binding site" evidence="6">
    <location>
        <position position="102"/>
    </location>
    <ligand>
        <name>S-adenosyl-L-methionine</name>
        <dbReference type="ChEBI" id="CHEBI:59789"/>
    </ligand>
</feature>
<keyword evidence="3 6" id="KW-0489">Methyltransferase</keyword>
<evidence type="ECO:0000256" key="2">
    <source>
        <dbReference type="ARBA" id="ARBA00022552"/>
    </source>
</evidence>
<keyword evidence="4 6" id="KW-0808">Transferase</keyword>
<evidence type="ECO:0000256" key="3">
    <source>
        <dbReference type="ARBA" id="ARBA00022603"/>
    </source>
</evidence>
<name>A0A2H0W6N9_9BACT</name>
<gene>
    <name evidence="6" type="primary">rsmH</name>
    <name evidence="7" type="ORF">COT78_02110</name>
</gene>
<dbReference type="Pfam" id="PF01795">
    <property type="entry name" value="Methyltransf_5"/>
    <property type="match status" value="1"/>
</dbReference>
<dbReference type="Gene3D" id="3.40.50.150">
    <property type="entry name" value="Vaccinia Virus protein VP39"/>
    <property type="match status" value="1"/>
</dbReference>
<evidence type="ECO:0000256" key="4">
    <source>
        <dbReference type="ARBA" id="ARBA00022679"/>
    </source>
</evidence>
<dbReference type="SUPFAM" id="SSF81799">
    <property type="entry name" value="Putative methyltransferase TM0872, insert domain"/>
    <property type="match status" value="1"/>
</dbReference>
<dbReference type="PANTHER" id="PTHR11265:SF0">
    <property type="entry name" value="12S RRNA N4-METHYLCYTIDINE METHYLTRANSFERASE"/>
    <property type="match status" value="1"/>
</dbReference>
<comment type="similarity">
    <text evidence="1 6">Belongs to the methyltransferase superfamily. RsmH family.</text>
</comment>
<organism evidence="7 8">
    <name type="scientific">Candidatus Berkelbacteria bacterium CG10_big_fil_rev_8_21_14_0_10_43_13</name>
    <dbReference type="NCBI Taxonomy" id="1974514"/>
    <lineage>
        <taxon>Bacteria</taxon>
        <taxon>Candidatus Berkelbacteria</taxon>
    </lineage>
</organism>
<comment type="caution">
    <text evidence="7">The sequence shown here is derived from an EMBL/GenBank/DDBJ whole genome shotgun (WGS) entry which is preliminary data.</text>
</comment>
<dbReference type="InterPro" id="IPR023397">
    <property type="entry name" value="SAM-dep_MeTrfase_MraW_recog"/>
</dbReference>
<evidence type="ECO:0000313" key="8">
    <source>
        <dbReference type="Proteomes" id="UP000231382"/>
    </source>
</evidence>
<reference evidence="8" key="1">
    <citation type="submission" date="2017-09" db="EMBL/GenBank/DDBJ databases">
        <title>Depth-based differentiation of microbial function through sediment-hosted aquifers and enrichment of novel symbionts in the deep terrestrial subsurface.</title>
        <authorList>
            <person name="Probst A.J."/>
            <person name="Ladd B."/>
            <person name="Jarett J.K."/>
            <person name="Geller-Mcgrath D.E."/>
            <person name="Sieber C.M.K."/>
            <person name="Emerson J.B."/>
            <person name="Anantharaman K."/>
            <person name="Thomas B.C."/>
            <person name="Malmstrom R."/>
            <person name="Stieglmeier M."/>
            <person name="Klingl A."/>
            <person name="Woyke T."/>
            <person name="Ryan C.M."/>
            <person name="Banfield J.F."/>
        </authorList>
    </citation>
    <scope>NUCLEOTIDE SEQUENCE [LARGE SCALE GENOMIC DNA]</scope>
</reference>
<sequence>MKHVSVLKSEVLDQFSYLKGKAGIFVDGTLGMAGHSLSLENISDKLKIIGIDADEEALGLVKKELSVSKHSKNFILVHNNFKSIKKILVELNIEKIDGALLDLGVSSMQLDQKDRGFSFQDSTQLLDMRMDQTRDLTAAKILNFYKENQLSQIIFNYGEEKFARIIAKNIIEFRKKTPITTIHLLLNILDISIPKSVQMRSKTHFATKTFQALRIEVNGELDGLDQAIKDFASVLRPGGRLAVISFHSLEDRIVKKTFSFLAHPCQCPSEMPCICGLVPEIKILTKKPIIPSAEETTNNPRSRSAKLRVLEKISNTTNK</sequence>
<dbReference type="AlphaFoldDB" id="A0A2H0W6N9"/>
<dbReference type="Gene3D" id="1.10.150.170">
    <property type="entry name" value="Putative methyltransferase TM0872, insert domain"/>
    <property type="match status" value="1"/>
</dbReference>
<keyword evidence="6" id="KW-0963">Cytoplasm</keyword>
<feature type="binding site" evidence="6">
    <location>
        <position position="81"/>
    </location>
    <ligand>
        <name>S-adenosyl-L-methionine</name>
        <dbReference type="ChEBI" id="CHEBI:59789"/>
    </ligand>
</feature>
<dbReference type="InterPro" id="IPR029063">
    <property type="entry name" value="SAM-dependent_MTases_sf"/>
</dbReference>
<protein>
    <recommendedName>
        <fullName evidence="6">Ribosomal RNA small subunit methyltransferase H</fullName>
        <ecNumber evidence="6">2.1.1.199</ecNumber>
    </recommendedName>
    <alternativeName>
        <fullName evidence="6">16S rRNA m(4)C1402 methyltransferase</fullName>
    </alternativeName>
    <alternativeName>
        <fullName evidence="6">rRNA (cytosine-N(4)-)-methyltransferase RsmH</fullName>
    </alternativeName>
</protein>
<dbReference type="GO" id="GO:0005737">
    <property type="term" value="C:cytoplasm"/>
    <property type="evidence" value="ECO:0007669"/>
    <property type="project" value="UniProtKB-SubCell"/>
</dbReference>
<dbReference type="GO" id="GO:0070475">
    <property type="term" value="P:rRNA base methylation"/>
    <property type="evidence" value="ECO:0007669"/>
    <property type="project" value="UniProtKB-UniRule"/>
</dbReference>
<evidence type="ECO:0000256" key="6">
    <source>
        <dbReference type="HAMAP-Rule" id="MF_01007"/>
    </source>
</evidence>
<feature type="binding site" evidence="6">
    <location>
        <position position="52"/>
    </location>
    <ligand>
        <name>S-adenosyl-L-methionine</name>
        <dbReference type="ChEBI" id="CHEBI:59789"/>
    </ligand>
</feature>
<feature type="binding site" evidence="6">
    <location>
        <position position="109"/>
    </location>
    <ligand>
        <name>S-adenosyl-L-methionine</name>
        <dbReference type="ChEBI" id="CHEBI:59789"/>
    </ligand>
</feature>
<dbReference type="EMBL" id="PEZW01000014">
    <property type="protein sequence ID" value="PIS07740.1"/>
    <property type="molecule type" value="Genomic_DNA"/>
</dbReference>
<feature type="binding site" evidence="6">
    <location>
        <begin position="33"/>
        <end position="35"/>
    </location>
    <ligand>
        <name>S-adenosyl-L-methionine</name>
        <dbReference type="ChEBI" id="CHEBI:59789"/>
    </ligand>
</feature>
<keyword evidence="5 6" id="KW-0949">S-adenosyl-L-methionine</keyword>
<comment type="catalytic activity">
    <reaction evidence="6">
        <text>cytidine(1402) in 16S rRNA + S-adenosyl-L-methionine = N(4)-methylcytidine(1402) in 16S rRNA + S-adenosyl-L-homocysteine + H(+)</text>
        <dbReference type="Rhea" id="RHEA:42928"/>
        <dbReference type="Rhea" id="RHEA-COMP:10286"/>
        <dbReference type="Rhea" id="RHEA-COMP:10287"/>
        <dbReference type="ChEBI" id="CHEBI:15378"/>
        <dbReference type="ChEBI" id="CHEBI:57856"/>
        <dbReference type="ChEBI" id="CHEBI:59789"/>
        <dbReference type="ChEBI" id="CHEBI:74506"/>
        <dbReference type="ChEBI" id="CHEBI:82748"/>
        <dbReference type="EC" id="2.1.1.199"/>
    </reaction>
</comment>